<protein>
    <recommendedName>
        <fullName evidence="6">Exodeoxyribonuclease VII small subunit</fullName>
        <ecNumber evidence="6">3.1.11.6</ecNumber>
    </recommendedName>
</protein>
<dbReference type="SUPFAM" id="SSF116842">
    <property type="entry name" value="XseB-like"/>
    <property type="match status" value="1"/>
</dbReference>
<name>A0A1M5I7T2_9BACT</name>
<organism evidence="8 9">
    <name type="scientific">Dysgonomonas macrotermitis</name>
    <dbReference type="NCBI Taxonomy" id="1346286"/>
    <lineage>
        <taxon>Bacteria</taxon>
        <taxon>Pseudomonadati</taxon>
        <taxon>Bacteroidota</taxon>
        <taxon>Bacteroidia</taxon>
        <taxon>Bacteroidales</taxon>
        <taxon>Dysgonomonadaceae</taxon>
        <taxon>Dysgonomonas</taxon>
    </lineage>
</organism>
<dbReference type="Pfam" id="PF02609">
    <property type="entry name" value="Exonuc_VII_S"/>
    <property type="match status" value="1"/>
</dbReference>
<dbReference type="EMBL" id="FQUC01000018">
    <property type="protein sequence ID" value="SHG23980.1"/>
    <property type="molecule type" value="Genomic_DNA"/>
</dbReference>
<evidence type="ECO:0000256" key="4">
    <source>
        <dbReference type="ARBA" id="ARBA00022801"/>
    </source>
</evidence>
<feature type="coiled-coil region" evidence="7">
    <location>
        <begin position="1"/>
        <end position="49"/>
    </location>
</feature>
<dbReference type="InterPro" id="IPR037004">
    <property type="entry name" value="Exonuc_VII_ssu_sf"/>
</dbReference>
<evidence type="ECO:0000313" key="8">
    <source>
        <dbReference type="EMBL" id="SHG23980.1"/>
    </source>
</evidence>
<gene>
    <name evidence="8" type="ORF">SAMN05444362_11866</name>
</gene>
<evidence type="ECO:0000256" key="5">
    <source>
        <dbReference type="ARBA" id="ARBA00022839"/>
    </source>
</evidence>
<keyword evidence="3" id="KW-0540">Nuclease</keyword>
<proteinExistence type="inferred from homology"/>
<dbReference type="STRING" id="1346286.SAMN05444362_11866"/>
<dbReference type="NCBIfam" id="TIGR01280">
    <property type="entry name" value="xseB"/>
    <property type="match status" value="1"/>
</dbReference>
<dbReference type="GO" id="GO:0009318">
    <property type="term" value="C:exodeoxyribonuclease VII complex"/>
    <property type="evidence" value="ECO:0007669"/>
    <property type="project" value="UniProtKB-UniRule"/>
</dbReference>
<dbReference type="EC" id="3.1.11.6" evidence="6"/>
<keyword evidence="2" id="KW-0963">Cytoplasm</keyword>
<evidence type="ECO:0000256" key="3">
    <source>
        <dbReference type="ARBA" id="ARBA00022722"/>
    </source>
</evidence>
<keyword evidence="9" id="KW-1185">Reference proteome</keyword>
<dbReference type="InterPro" id="IPR003761">
    <property type="entry name" value="Exonuc_VII_S"/>
</dbReference>
<reference evidence="9" key="1">
    <citation type="submission" date="2016-11" db="EMBL/GenBank/DDBJ databases">
        <authorList>
            <person name="Varghese N."/>
            <person name="Submissions S."/>
        </authorList>
    </citation>
    <scope>NUCLEOTIDE SEQUENCE [LARGE SCALE GENOMIC DNA]</scope>
    <source>
        <strain evidence="9">DSM 27370</strain>
    </source>
</reference>
<evidence type="ECO:0000256" key="7">
    <source>
        <dbReference type="SAM" id="Coils"/>
    </source>
</evidence>
<keyword evidence="5" id="KW-0269">Exonuclease</keyword>
<sequence length="65" mass="7499">MAKKEKSYTEALNELQDILDKIESGDLEVDVLTDEIKKASELLKLCKDKLYKTDAQIKKIIEEIE</sequence>
<dbReference type="RefSeq" id="WP_062178597.1">
    <property type="nucleotide sequence ID" value="NZ_BBXL01000005.1"/>
</dbReference>
<keyword evidence="4" id="KW-0378">Hydrolase</keyword>
<dbReference type="GO" id="GO:0006308">
    <property type="term" value="P:DNA catabolic process"/>
    <property type="evidence" value="ECO:0007669"/>
    <property type="project" value="UniProtKB-UniRule"/>
</dbReference>
<evidence type="ECO:0000313" key="9">
    <source>
        <dbReference type="Proteomes" id="UP000184480"/>
    </source>
</evidence>
<keyword evidence="7" id="KW-0175">Coiled coil</keyword>
<dbReference type="Proteomes" id="UP000184480">
    <property type="component" value="Unassembled WGS sequence"/>
</dbReference>
<evidence type="ECO:0000256" key="2">
    <source>
        <dbReference type="ARBA" id="ARBA00022490"/>
    </source>
</evidence>
<accession>A0A1M5I7T2</accession>
<evidence type="ECO:0000256" key="6">
    <source>
        <dbReference type="NCBIfam" id="TIGR01280"/>
    </source>
</evidence>
<dbReference type="Gene3D" id="1.10.287.1040">
    <property type="entry name" value="Exonuclease VII, small subunit"/>
    <property type="match status" value="1"/>
</dbReference>
<dbReference type="OrthoDB" id="1525214at2"/>
<dbReference type="AlphaFoldDB" id="A0A1M5I7T2"/>
<comment type="similarity">
    <text evidence="1">Belongs to the XseB family.</text>
</comment>
<dbReference type="GO" id="GO:0008855">
    <property type="term" value="F:exodeoxyribonuclease VII activity"/>
    <property type="evidence" value="ECO:0007669"/>
    <property type="project" value="UniProtKB-UniRule"/>
</dbReference>
<evidence type="ECO:0000256" key="1">
    <source>
        <dbReference type="ARBA" id="ARBA00009998"/>
    </source>
</evidence>